<keyword evidence="5 6" id="KW-0413">Isomerase</keyword>
<dbReference type="RefSeq" id="WP_379831557.1">
    <property type="nucleotide sequence ID" value="NZ_JBHUHU010000003.1"/>
</dbReference>
<reference evidence="7" key="1">
    <citation type="journal article" date="2019" name="Int. J. Syst. Evol. Microbiol.">
        <title>The Global Catalogue of Microorganisms (GCM) 10K type strain sequencing project: providing services to taxonomists for standard genome sequencing and annotation.</title>
        <authorList>
            <consortium name="The Broad Institute Genomics Platform"/>
            <consortium name="The Broad Institute Genome Sequencing Center for Infectious Disease"/>
            <person name="Wu L."/>
            <person name="Ma J."/>
        </authorList>
    </citation>
    <scope>NUCLEOTIDE SEQUENCE [LARGE SCALE GENOMIC DNA]</scope>
    <source>
        <strain evidence="7">JCM 3389</strain>
    </source>
</reference>
<comment type="caution">
    <text evidence="6">The sequence shown here is derived from an EMBL/GenBank/DDBJ whole genome shotgun (WGS) entry which is preliminary data.</text>
</comment>
<evidence type="ECO:0000256" key="4">
    <source>
        <dbReference type="ARBA" id="ARBA00019595"/>
    </source>
</evidence>
<evidence type="ECO:0000313" key="7">
    <source>
        <dbReference type="Proteomes" id="UP001597342"/>
    </source>
</evidence>
<evidence type="ECO:0000313" key="6">
    <source>
        <dbReference type="EMBL" id="MFD2100195.1"/>
    </source>
</evidence>
<evidence type="ECO:0000256" key="2">
    <source>
        <dbReference type="ARBA" id="ARBA00001997"/>
    </source>
</evidence>
<comment type="similarity">
    <text evidence="5">Belongs to the dTDP-4-dehydrorhamnose 3,5-epimerase family.</text>
</comment>
<dbReference type="NCBIfam" id="TIGR01221">
    <property type="entry name" value="rmlC"/>
    <property type="match status" value="1"/>
</dbReference>
<dbReference type="PANTHER" id="PTHR21047">
    <property type="entry name" value="DTDP-6-DEOXY-D-GLUCOSE-3,5 EPIMERASE"/>
    <property type="match status" value="1"/>
</dbReference>
<comment type="function">
    <text evidence="2 5">Catalyzes the epimerization of the C3' and C5'positions of dTDP-6-deoxy-D-xylo-4-hexulose, forming dTDP-6-deoxy-L-lyxo-4-hexulose.</text>
</comment>
<dbReference type="EMBL" id="JBHUHU010000003">
    <property type="protein sequence ID" value="MFD2100195.1"/>
    <property type="molecule type" value="Genomic_DNA"/>
</dbReference>
<comment type="pathway">
    <text evidence="5">Carbohydrate biosynthesis; dTDP-L-rhamnose biosynthesis.</text>
</comment>
<evidence type="ECO:0000256" key="3">
    <source>
        <dbReference type="ARBA" id="ARBA00012098"/>
    </source>
</evidence>
<proteinExistence type="inferred from homology"/>
<dbReference type="Pfam" id="PF00908">
    <property type="entry name" value="dTDP_sugar_isom"/>
    <property type="match status" value="1"/>
</dbReference>
<dbReference type="InterPro" id="IPR000888">
    <property type="entry name" value="RmlC-like"/>
</dbReference>
<dbReference type="EC" id="5.1.3.13" evidence="3 5"/>
<dbReference type="GO" id="GO:0008830">
    <property type="term" value="F:dTDP-4-dehydrorhamnose 3,5-epimerase activity"/>
    <property type="evidence" value="ECO:0007669"/>
    <property type="project" value="UniProtKB-EC"/>
</dbReference>
<dbReference type="Proteomes" id="UP001597342">
    <property type="component" value="Unassembled WGS sequence"/>
</dbReference>
<protein>
    <recommendedName>
        <fullName evidence="4 5">dTDP-4-dehydrorhamnose 3,5-epimerase</fullName>
        <ecNumber evidence="3 5">5.1.3.13</ecNumber>
    </recommendedName>
    <alternativeName>
        <fullName evidence="5">Thymidine diphospho-4-keto-rhamnose 3,5-epimerase</fullName>
    </alternativeName>
</protein>
<name>A0ABW4XZ97_9FLAO</name>
<sequence>MKATETNLKGCFIIEPKIFEDERGYFFESYNHKNFCEAIGREVSFVQDNQSFSKKGVLRGLHFQKGEYAQAKLVSVLRGKIQDVVVDLRKESPTFGKHLSIVLSDEDKKQVFIPRGFAHGFLTLSESAQVFYKCDNFYKKEAENSIFYNDPILGIEWKIEMAQLKLSKKDTEAYGFNLLKQNM</sequence>
<keyword evidence="7" id="KW-1185">Reference proteome</keyword>
<gene>
    <name evidence="6" type="primary">rfbC</name>
    <name evidence="6" type="ORF">ACFSJE_10450</name>
</gene>
<dbReference type="CDD" id="cd00438">
    <property type="entry name" value="cupin_RmlC"/>
    <property type="match status" value="1"/>
</dbReference>
<evidence type="ECO:0000256" key="1">
    <source>
        <dbReference type="ARBA" id="ARBA00001298"/>
    </source>
</evidence>
<dbReference type="InterPro" id="IPR014710">
    <property type="entry name" value="RmlC-like_jellyroll"/>
</dbReference>
<comment type="catalytic activity">
    <reaction evidence="1 5">
        <text>dTDP-4-dehydro-6-deoxy-alpha-D-glucose = dTDP-4-dehydro-beta-L-rhamnose</text>
        <dbReference type="Rhea" id="RHEA:16969"/>
        <dbReference type="ChEBI" id="CHEBI:57649"/>
        <dbReference type="ChEBI" id="CHEBI:62830"/>
        <dbReference type="EC" id="5.1.3.13"/>
    </reaction>
</comment>
<dbReference type="PANTHER" id="PTHR21047:SF2">
    <property type="entry name" value="THYMIDINE DIPHOSPHO-4-KETO-RHAMNOSE 3,5-EPIMERASE"/>
    <property type="match status" value="1"/>
</dbReference>
<dbReference type="Gene3D" id="2.60.120.10">
    <property type="entry name" value="Jelly Rolls"/>
    <property type="match status" value="1"/>
</dbReference>
<dbReference type="InterPro" id="IPR011051">
    <property type="entry name" value="RmlC_Cupin_sf"/>
</dbReference>
<evidence type="ECO:0000256" key="5">
    <source>
        <dbReference type="RuleBase" id="RU364069"/>
    </source>
</evidence>
<dbReference type="SUPFAM" id="SSF51182">
    <property type="entry name" value="RmlC-like cupins"/>
    <property type="match status" value="1"/>
</dbReference>
<comment type="subunit">
    <text evidence="5">Homodimer.</text>
</comment>
<accession>A0ABW4XZ97</accession>
<organism evidence="6 7">
    <name type="scientific">Flagellimonas iocasae</name>
    <dbReference type="NCBI Taxonomy" id="2055905"/>
    <lineage>
        <taxon>Bacteria</taxon>
        <taxon>Pseudomonadati</taxon>
        <taxon>Bacteroidota</taxon>
        <taxon>Flavobacteriia</taxon>
        <taxon>Flavobacteriales</taxon>
        <taxon>Flavobacteriaceae</taxon>
        <taxon>Flagellimonas</taxon>
    </lineage>
</organism>